<dbReference type="EMBL" id="JAEOAQ010000002">
    <property type="protein sequence ID" value="KAG5420277.1"/>
    <property type="molecule type" value="Genomic_DNA"/>
</dbReference>
<dbReference type="AlphaFoldDB" id="A0A8H8DCG1"/>
<dbReference type="CDD" id="cd00814">
    <property type="entry name" value="MetRS_core"/>
    <property type="match status" value="1"/>
</dbReference>
<evidence type="ECO:0000256" key="5">
    <source>
        <dbReference type="ARBA" id="ARBA00022840"/>
    </source>
</evidence>
<dbReference type="InterPro" id="IPR009080">
    <property type="entry name" value="tRNAsynth_Ia_anticodon-bd"/>
</dbReference>
<protein>
    <recommendedName>
        <fullName evidence="8">Methionine--tRNA ligase, mitochondrial</fullName>
        <ecNumber evidence="2">6.1.1.10</ecNumber>
    </recommendedName>
    <alternativeName>
        <fullName evidence="9">Methionyl-tRNA synthetase</fullName>
    </alternativeName>
</protein>
<dbReference type="SUPFAM" id="SSF47323">
    <property type="entry name" value="Anticodon-binding domain of a subclass of class I aminoacyl-tRNA synthetases"/>
    <property type="match status" value="1"/>
</dbReference>
<dbReference type="PRINTS" id="PR01041">
    <property type="entry name" value="TRNASYNTHMET"/>
</dbReference>
<gene>
    <name evidence="12" type="ORF">I9W82_002157</name>
</gene>
<keyword evidence="3 10" id="KW-0436">Ligase</keyword>
<reference evidence="12 13" key="1">
    <citation type="submission" date="2020-12" db="EMBL/GenBank/DDBJ databases">
        <title>Effect of drift, selection, and recombination on the evolution of hybrid genomes in Candida yeast pathogens.</title>
        <authorList>
            <person name="Mixao V."/>
            <person name="Ksiezopolska E."/>
            <person name="Saus E."/>
            <person name="Boekhout T."/>
            <person name="Gacser A."/>
            <person name="Gabaldon T."/>
        </authorList>
    </citation>
    <scope>NUCLEOTIDE SEQUENCE [LARGE SCALE GENOMIC DNA]</scope>
    <source>
        <strain evidence="12 13">BP57</strain>
    </source>
</reference>
<evidence type="ECO:0000256" key="9">
    <source>
        <dbReference type="ARBA" id="ARBA00030904"/>
    </source>
</evidence>
<dbReference type="InterPro" id="IPR014758">
    <property type="entry name" value="Met-tRNA_synth"/>
</dbReference>
<dbReference type="GeneID" id="93650786"/>
<evidence type="ECO:0000256" key="10">
    <source>
        <dbReference type="RuleBase" id="RU363039"/>
    </source>
</evidence>
<evidence type="ECO:0000313" key="12">
    <source>
        <dbReference type="EMBL" id="KAG5420277.1"/>
    </source>
</evidence>
<dbReference type="InterPro" id="IPR014729">
    <property type="entry name" value="Rossmann-like_a/b/a_fold"/>
</dbReference>
<dbReference type="FunFam" id="2.170.220.10:FF:000002">
    <property type="entry name" value="Methionine--tRNA ligase"/>
    <property type="match status" value="1"/>
</dbReference>
<comment type="similarity">
    <text evidence="1 10">Belongs to the class-I aminoacyl-tRNA synthetase family.</text>
</comment>
<evidence type="ECO:0000256" key="1">
    <source>
        <dbReference type="ARBA" id="ARBA00005594"/>
    </source>
</evidence>
<dbReference type="PANTHER" id="PTHR43326:SF1">
    <property type="entry name" value="METHIONINE--TRNA LIGASE, MITOCHONDRIAL"/>
    <property type="match status" value="1"/>
</dbReference>
<keyword evidence="4 10" id="KW-0547">Nucleotide-binding</keyword>
<keyword evidence="6 10" id="KW-0648">Protein biosynthesis</keyword>
<dbReference type="Gene3D" id="2.170.220.10">
    <property type="match status" value="1"/>
</dbReference>
<proteinExistence type="inferred from homology"/>
<dbReference type="InterPro" id="IPR033911">
    <property type="entry name" value="MetRS_core"/>
</dbReference>
<organism evidence="12 13">
    <name type="scientific">Candida metapsilosis</name>
    <dbReference type="NCBI Taxonomy" id="273372"/>
    <lineage>
        <taxon>Eukaryota</taxon>
        <taxon>Fungi</taxon>
        <taxon>Dikarya</taxon>
        <taxon>Ascomycota</taxon>
        <taxon>Saccharomycotina</taxon>
        <taxon>Pichiomycetes</taxon>
        <taxon>Debaryomycetaceae</taxon>
        <taxon>Candida/Lodderomyces clade</taxon>
        <taxon>Candida</taxon>
    </lineage>
</organism>
<dbReference type="Gene3D" id="3.40.50.620">
    <property type="entry name" value="HUPs"/>
    <property type="match status" value="1"/>
</dbReference>
<dbReference type="EC" id="6.1.1.10" evidence="2"/>
<accession>A0A8H8DCG1</accession>
<dbReference type="Pfam" id="PF09334">
    <property type="entry name" value="tRNA-synt_1g"/>
    <property type="match status" value="1"/>
</dbReference>
<sequence length="538" mass="62213">MLIADTRNRWEKLNPSKQAYMLTGTDEHGLKIQNTAEKLGIEPKELVDKVSNNFKSLASQLNIKYDRFIRTTDLDHVEVAQNFWTMMMEKGYIYKGTHSGWYCISDETFYPESGLEEVEKNGKLVKISIESKNEVVYETETNYFFKLSLFQNDLIEYLRQNPQFIKPNHRYKFILNELMTTKLPDLSVSRPSLRLKWGIDVPNDPSQKIYVWFDALLNYLTATGFPNGFTKEEGDKFITLDSSTWPATHVIGKDIIRFHCIYWPIFLMAAQIDLPKQVIVHSHWLCEGFKMSKSLGNVVEPIELSEYYGVDPVRFFLTENSNIDDDCKFSEALLQRSRDALVGKYCNLLSRIGGKLFDIAQAVKQAKDGEFTNIKDLIEGVSLKKENVSMLLQLSTELQENLNGLYHDMNEKFTDFDYIRAIQSWWKVINQANQLFQVAEPWLYVSAIKDSQISEETAREYQLLVNYFVYLCAETIRISSILIQPVMPQLSDQILTRLNVSPERRNCKFAKIGVDMDYGEGANSSSHKPPLQKVKSRV</sequence>
<dbReference type="GO" id="GO:0005524">
    <property type="term" value="F:ATP binding"/>
    <property type="evidence" value="ECO:0007669"/>
    <property type="project" value="UniProtKB-KW"/>
</dbReference>
<evidence type="ECO:0000256" key="3">
    <source>
        <dbReference type="ARBA" id="ARBA00022598"/>
    </source>
</evidence>
<dbReference type="SUPFAM" id="SSF52374">
    <property type="entry name" value="Nucleotidylyl transferase"/>
    <property type="match status" value="1"/>
</dbReference>
<comment type="caution">
    <text evidence="12">The sequence shown here is derived from an EMBL/GenBank/DDBJ whole genome shotgun (WGS) entry which is preliminary data.</text>
</comment>
<dbReference type="GO" id="GO:0004825">
    <property type="term" value="F:methionine-tRNA ligase activity"/>
    <property type="evidence" value="ECO:0007669"/>
    <property type="project" value="UniProtKB-EC"/>
</dbReference>
<evidence type="ECO:0000313" key="13">
    <source>
        <dbReference type="Proteomes" id="UP000669133"/>
    </source>
</evidence>
<dbReference type="Gene3D" id="1.10.730.10">
    <property type="entry name" value="Isoleucyl-tRNA Synthetase, Domain 1"/>
    <property type="match status" value="1"/>
</dbReference>
<dbReference type="InterPro" id="IPR015413">
    <property type="entry name" value="Methionyl/Leucyl_tRNA_Synth"/>
</dbReference>
<evidence type="ECO:0000256" key="8">
    <source>
        <dbReference type="ARBA" id="ARBA00026124"/>
    </source>
</evidence>
<dbReference type="PANTHER" id="PTHR43326">
    <property type="entry name" value="METHIONYL-TRNA SYNTHETASE"/>
    <property type="match status" value="1"/>
</dbReference>
<name>A0A8H8DCG1_9ASCO</name>
<keyword evidence="13" id="KW-1185">Reference proteome</keyword>
<feature type="domain" description="Methionyl/Leucyl tRNA synthetase" evidence="11">
    <location>
        <begin position="2"/>
        <end position="352"/>
    </location>
</feature>
<evidence type="ECO:0000256" key="4">
    <source>
        <dbReference type="ARBA" id="ARBA00022741"/>
    </source>
</evidence>
<evidence type="ECO:0000256" key="7">
    <source>
        <dbReference type="ARBA" id="ARBA00023146"/>
    </source>
</evidence>
<dbReference type="GO" id="GO:0006431">
    <property type="term" value="P:methionyl-tRNA aminoacylation"/>
    <property type="evidence" value="ECO:0007669"/>
    <property type="project" value="InterPro"/>
</dbReference>
<dbReference type="NCBIfam" id="TIGR00398">
    <property type="entry name" value="metG"/>
    <property type="match status" value="1"/>
</dbReference>
<dbReference type="Proteomes" id="UP000669133">
    <property type="component" value="Unassembled WGS sequence"/>
</dbReference>
<evidence type="ECO:0000256" key="6">
    <source>
        <dbReference type="ARBA" id="ARBA00022917"/>
    </source>
</evidence>
<dbReference type="OrthoDB" id="24670at2759"/>
<dbReference type="InterPro" id="IPR023457">
    <property type="entry name" value="Met-tRNA_synth_2"/>
</dbReference>
<keyword evidence="7 10" id="KW-0030">Aminoacyl-tRNA synthetase</keyword>
<keyword evidence="5 10" id="KW-0067">ATP-binding</keyword>
<evidence type="ECO:0000259" key="11">
    <source>
        <dbReference type="Pfam" id="PF09334"/>
    </source>
</evidence>
<dbReference type="RefSeq" id="XP_067549393.1">
    <property type="nucleotide sequence ID" value="XM_067690982.1"/>
</dbReference>
<evidence type="ECO:0000256" key="2">
    <source>
        <dbReference type="ARBA" id="ARBA00012838"/>
    </source>
</evidence>